<dbReference type="Proteomes" id="UP000642809">
    <property type="component" value="Unassembled WGS sequence"/>
</dbReference>
<name>A0A8J3CZK7_9BACT</name>
<keyword evidence="1" id="KW-1133">Transmembrane helix</keyword>
<proteinExistence type="predicted"/>
<gene>
    <name evidence="2" type="ORF">GCM10008106_32610</name>
</gene>
<protein>
    <submittedName>
        <fullName evidence="2">Uncharacterized protein</fullName>
    </submittedName>
</protein>
<keyword evidence="1" id="KW-0812">Transmembrane</keyword>
<reference evidence="2" key="1">
    <citation type="journal article" date="2014" name="Int. J. Syst. Evol. Microbiol.">
        <title>Complete genome sequence of Corynebacterium casei LMG S-19264T (=DSM 44701T), isolated from a smear-ripened cheese.</title>
        <authorList>
            <consortium name="US DOE Joint Genome Institute (JGI-PGF)"/>
            <person name="Walter F."/>
            <person name="Albersmeier A."/>
            <person name="Kalinowski J."/>
            <person name="Ruckert C."/>
        </authorList>
    </citation>
    <scope>NUCLEOTIDE SEQUENCE</scope>
    <source>
        <strain evidence="2">KCTC 23224</strain>
    </source>
</reference>
<dbReference type="EMBL" id="BMYF01000023">
    <property type="protein sequence ID" value="GHB49279.1"/>
    <property type="molecule type" value="Genomic_DNA"/>
</dbReference>
<evidence type="ECO:0000313" key="3">
    <source>
        <dbReference type="Proteomes" id="UP000642809"/>
    </source>
</evidence>
<evidence type="ECO:0000313" key="2">
    <source>
        <dbReference type="EMBL" id="GHB49279.1"/>
    </source>
</evidence>
<accession>A0A8J3CZK7</accession>
<keyword evidence="1" id="KW-0472">Membrane</keyword>
<evidence type="ECO:0000256" key="1">
    <source>
        <dbReference type="SAM" id="Phobius"/>
    </source>
</evidence>
<sequence length="124" mass="14853">MLPKHPYTNFNQAPKGYFESLPDKIIQRRRASTKKMRQIWLAASLSAAMVLLGVFFWNQDEIPYDNFDNNLSTEINFYINSDYWQAEDILNLSDNPNQLLDDLIASEWDFFDDYEDDEFDEFWF</sequence>
<keyword evidence="3" id="KW-1185">Reference proteome</keyword>
<comment type="caution">
    <text evidence="2">The sequence shown here is derived from an EMBL/GenBank/DDBJ whole genome shotgun (WGS) entry which is preliminary data.</text>
</comment>
<dbReference type="AlphaFoldDB" id="A0A8J3CZK7"/>
<organism evidence="2 3">
    <name type="scientific">Mongoliitalea lutea</name>
    <dbReference type="NCBI Taxonomy" id="849756"/>
    <lineage>
        <taxon>Bacteria</taxon>
        <taxon>Pseudomonadati</taxon>
        <taxon>Bacteroidota</taxon>
        <taxon>Cytophagia</taxon>
        <taxon>Cytophagales</taxon>
        <taxon>Cyclobacteriaceae</taxon>
        <taxon>Mongoliitalea</taxon>
    </lineage>
</organism>
<dbReference type="RefSeq" id="WP_189585219.1">
    <property type="nucleotide sequence ID" value="NZ_BMYF01000023.1"/>
</dbReference>
<reference evidence="2" key="2">
    <citation type="submission" date="2020-09" db="EMBL/GenBank/DDBJ databases">
        <authorList>
            <person name="Sun Q."/>
            <person name="Kim S."/>
        </authorList>
    </citation>
    <scope>NUCLEOTIDE SEQUENCE</scope>
    <source>
        <strain evidence="2">KCTC 23224</strain>
    </source>
</reference>
<feature type="transmembrane region" description="Helical" evidence="1">
    <location>
        <begin position="39"/>
        <end position="57"/>
    </location>
</feature>